<organism evidence="2 3">
    <name type="scientific">Coprinellus micaceus</name>
    <name type="common">Glistening ink-cap mushroom</name>
    <name type="synonym">Coprinus micaceus</name>
    <dbReference type="NCBI Taxonomy" id="71717"/>
    <lineage>
        <taxon>Eukaryota</taxon>
        <taxon>Fungi</taxon>
        <taxon>Dikarya</taxon>
        <taxon>Basidiomycota</taxon>
        <taxon>Agaricomycotina</taxon>
        <taxon>Agaricomycetes</taxon>
        <taxon>Agaricomycetidae</taxon>
        <taxon>Agaricales</taxon>
        <taxon>Agaricineae</taxon>
        <taxon>Psathyrellaceae</taxon>
        <taxon>Coprinellus</taxon>
    </lineage>
</organism>
<name>A0A4Y7SYD6_COPMI</name>
<reference evidence="2 3" key="1">
    <citation type="journal article" date="2019" name="Nat. Ecol. Evol.">
        <title>Megaphylogeny resolves global patterns of mushroom evolution.</title>
        <authorList>
            <person name="Varga T."/>
            <person name="Krizsan K."/>
            <person name="Foldi C."/>
            <person name="Dima B."/>
            <person name="Sanchez-Garcia M."/>
            <person name="Sanchez-Ramirez S."/>
            <person name="Szollosi G.J."/>
            <person name="Szarkandi J.G."/>
            <person name="Papp V."/>
            <person name="Albert L."/>
            <person name="Andreopoulos W."/>
            <person name="Angelini C."/>
            <person name="Antonin V."/>
            <person name="Barry K.W."/>
            <person name="Bougher N.L."/>
            <person name="Buchanan P."/>
            <person name="Buyck B."/>
            <person name="Bense V."/>
            <person name="Catcheside P."/>
            <person name="Chovatia M."/>
            <person name="Cooper J."/>
            <person name="Damon W."/>
            <person name="Desjardin D."/>
            <person name="Finy P."/>
            <person name="Geml J."/>
            <person name="Haridas S."/>
            <person name="Hughes K."/>
            <person name="Justo A."/>
            <person name="Karasinski D."/>
            <person name="Kautmanova I."/>
            <person name="Kiss B."/>
            <person name="Kocsube S."/>
            <person name="Kotiranta H."/>
            <person name="LaButti K.M."/>
            <person name="Lechner B.E."/>
            <person name="Liimatainen K."/>
            <person name="Lipzen A."/>
            <person name="Lukacs Z."/>
            <person name="Mihaltcheva S."/>
            <person name="Morgado L.N."/>
            <person name="Niskanen T."/>
            <person name="Noordeloos M.E."/>
            <person name="Ohm R.A."/>
            <person name="Ortiz-Santana B."/>
            <person name="Ovrebo C."/>
            <person name="Racz N."/>
            <person name="Riley R."/>
            <person name="Savchenko A."/>
            <person name="Shiryaev A."/>
            <person name="Soop K."/>
            <person name="Spirin V."/>
            <person name="Szebenyi C."/>
            <person name="Tomsovsky M."/>
            <person name="Tulloss R.E."/>
            <person name="Uehling J."/>
            <person name="Grigoriev I.V."/>
            <person name="Vagvolgyi C."/>
            <person name="Papp T."/>
            <person name="Martin F.M."/>
            <person name="Miettinen O."/>
            <person name="Hibbett D.S."/>
            <person name="Nagy L.G."/>
        </authorList>
    </citation>
    <scope>NUCLEOTIDE SEQUENCE [LARGE SCALE GENOMIC DNA]</scope>
    <source>
        <strain evidence="2 3">FP101781</strain>
    </source>
</reference>
<comment type="caution">
    <text evidence="2">The sequence shown here is derived from an EMBL/GenBank/DDBJ whole genome shotgun (WGS) entry which is preliminary data.</text>
</comment>
<dbReference type="OrthoDB" id="3009523at2759"/>
<accession>A0A4Y7SYD6</accession>
<evidence type="ECO:0000313" key="3">
    <source>
        <dbReference type="Proteomes" id="UP000298030"/>
    </source>
</evidence>
<dbReference type="Proteomes" id="UP000298030">
    <property type="component" value="Unassembled WGS sequence"/>
</dbReference>
<feature type="region of interest" description="Disordered" evidence="1">
    <location>
        <begin position="42"/>
        <end position="68"/>
    </location>
</feature>
<dbReference type="EMBL" id="QPFP01000047">
    <property type="protein sequence ID" value="TEB26644.1"/>
    <property type="molecule type" value="Genomic_DNA"/>
</dbReference>
<keyword evidence="3" id="KW-1185">Reference proteome</keyword>
<dbReference type="AlphaFoldDB" id="A0A4Y7SYD6"/>
<gene>
    <name evidence="2" type="ORF">FA13DRAFT_1889261</name>
</gene>
<evidence type="ECO:0000313" key="2">
    <source>
        <dbReference type="EMBL" id="TEB26644.1"/>
    </source>
</evidence>
<protein>
    <submittedName>
        <fullName evidence="2">Uncharacterized protein</fullName>
    </submittedName>
</protein>
<sequence>MRWSLIISISATLLGLFAFSAYGLVIPVDADDGLVLRAVTKKARKPSAPRAKNPLTQGSAKDRKESYKHRHSYAVQKDKNGMKKWQADHIHEKQMVHGHLKENGLKFGDLPKNTQKRVHGIVNGPSNLARIPGSVNGSKGNKVRNAMKGKRIKDRNDRDGYMKESYPQSKKVAQSLDSAYKQGKVKLPKSTAVQFLDKTMKTGGIKKK</sequence>
<proteinExistence type="predicted"/>
<evidence type="ECO:0000256" key="1">
    <source>
        <dbReference type="SAM" id="MobiDB-lite"/>
    </source>
</evidence>